<evidence type="ECO:0000313" key="10">
    <source>
        <dbReference type="Proteomes" id="UP000051124"/>
    </source>
</evidence>
<comment type="catalytic activity">
    <reaction evidence="7">
        <text>D-glycero-beta-D-manno-heptose 1-phosphate + ATP + H(+) = ADP-D-glycero-beta-D-manno-heptose + diphosphate</text>
        <dbReference type="Rhea" id="RHEA:27465"/>
        <dbReference type="ChEBI" id="CHEBI:15378"/>
        <dbReference type="ChEBI" id="CHEBI:30616"/>
        <dbReference type="ChEBI" id="CHEBI:33019"/>
        <dbReference type="ChEBI" id="CHEBI:59967"/>
        <dbReference type="ChEBI" id="CHEBI:61593"/>
        <dbReference type="EC" id="2.7.7.70"/>
    </reaction>
</comment>
<dbReference type="PANTHER" id="PTHR43793:SF2">
    <property type="entry name" value="BIFUNCTIONAL PROTEIN HLDE"/>
    <property type="match status" value="1"/>
</dbReference>
<evidence type="ECO:0000313" key="9">
    <source>
        <dbReference type="EMBL" id="KPJ50913.1"/>
    </source>
</evidence>
<dbReference type="PATRIC" id="fig|1703771.3.peg.103"/>
<dbReference type="EMBL" id="LIZT01000010">
    <property type="protein sequence ID" value="KPJ50913.1"/>
    <property type="molecule type" value="Genomic_DNA"/>
</dbReference>
<dbReference type="AlphaFoldDB" id="A0A0S7WLC0"/>
<dbReference type="InterPro" id="IPR004821">
    <property type="entry name" value="Cyt_trans-like"/>
</dbReference>
<dbReference type="InterPro" id="IPR011914">
    <property type="entry name" value="RfaE_dom_II"/>
</dbReference>
<evidence type="ECO:0000256" key="3">
    <source>
        <dbReference type="ARBA" id="ARBA00022695"/>
    </source>
</evidence>
<name>A0A0S7WLC0_UNCT6</name>
<comment type="caution">
    <text evidence="9">The sequence shown here is derived from an EMBL/GenBank/DDBJ whole genome shotgun (WGS) entry which is preliminary data.</text>
</comment>
<keyword evidence="2" id="KW-0808">Transferase</keyword>
<feature type="domain" description="Cytidyltransferase-like" evidence="8">
    <location>
        <begin position="24"/>
        <end position="149"/>
    </location>
</feature>
<dbReference type="GO" id="GO:0005975">
    <property type="term" value="P:carbohydrate metabolic process"/>
    <property type="evidence" value="ECO:0007669"/>
    <property type="project" value="InterPro"/>
</dbReference>
<evidence type="ECO:0000256" key="4">
    <source>
        <dbReference type="ARBA" id="ARBA00022741"/>
    </source>
</evidence>
<keyword evidence="6" id="KW-0119">Carbohydrate metabolism</keyword>
<protein>
    <recommendedName>
        <fullName evidence="1">D-glycero-beta-D-manno-heptose 1-phosphate adenylyltransferase</fullName>
        <ecNumber evidence="1">2.7.7.70</ecNumber>
    </recommendedName>
</protein>
<dbReference type="EC" id="2.7.7.70" evidence="1"/>
<dbReference type="GO" id="GO:0005524">
    <property type="term" value="F:ATP binding"/>
    <property type="evidence" value="ECO:0007669"/>
    <property type="project" value="UniProtKB-KW"/>
</dbReference>
<evidence type="ECO:0000256" key="7">
    <source>
        <dbReference type="ARBA" id="ARBA00047428"/>
    </source>
</evidence>
<keyword evidence="5" id="KW-0067">ATP-binding</keyword>
<dbReference type="PANTHER" id="PTHR43793">
    <property type="entry name" value="FAD SYNTHASE"/>
    <property type="match status" value="1"/>
</dbReference>
<dbReference type="InterPro" id="IPR050385">
    <property type="entry name" value="Archaeal_FAD_synthase"/>
</dbReference>
<keyword evidence="4" id="KW-0547">Nucleotide-binding</keyword>
<gene>
    <name evidence="9" type="ORF">AMJ40_01445</name>
</gene>
<reference evidence="9 10" key="1">
    <citation type="journal article" date="2015" name="Microbiome">
        <title>Genomic resolution of linkages in carbon, nitrogen, and sulfur cycling among widespread estuary sediment bacteria.</title>
        <authorList>
            <person name="Baker B.J."/>
            <person name="Lazar C.S."/>
            <person name="Teske A.P."/>
            <person name="Dick G.J."/>
        </authorList>
    </citation>
    <scope>NUCLEOTIDE SEQUENCE [LARGE SCALE GENOMIC DNA]</scope>
    <source>
        <strain evidence="9">DG_26</strain>
    </source>
</reference>
<evidence type="ECO:0000256" key="5">
    <source>
        <dbReference type="ARBA" id="ARBA00022840"/>
    </source>
</evidence>
<dbReference type="SUPFAM" id="SSF52374">
    <property type="entry name" value="Nucleotidylyl transferase"/>
    <property type="match status" value="1"/>
</dbReference>
<evidence type="ECO:0000256" key="2">
    <source>
        <dbReference type="ARBA" id="ARBA00022679"/>
    </source>
</evidence>
<dbReference type="NCBIfam" id="TIGR02199">
    <property type="entry name" value="rfaE_dom_II"/>
    <property type="match status" value="1"/>
</dbReference>
<proteinExistence type="predicted"/>
<dbReference type="Proteomes" id="UP000051124">
    <property type="component" value="Unassembled WGS sequence"/>
</dbReference>
<accession>A0A0S7WLC0</accession>
<keyword evidence="3" id="KW-0548">Nucleotidyltransferase</keyword>
<dbReference type="GO" id="GO:0016779">
    <property type="term" value="F:nucleotidyltransferase activity"/>
    <property type="evidence" value="ECO:0007669"/>
    <property type="project" value="UniProtKB-KW"/>
</dbReference>
<dbReference type="NCBIfam" id="TIGR00125">
    <property type="entry name" value="cyt_tran_rel"/>
    <property type="match status" value="1"/>
</dbReference>
<evidence type="ECO:0000256" key="1">
    <source>
        <dbReference type="ARBA" id="ARBA00012519"/>
    </source>
</evidence>
<dbReference type="Pfam" id="PF01467">
    <property type="entry name" value="CTP_transf_like"/>
    <property type="match status" value="1"/>
</dbReference>
<evidence type="ECO:0000256" key="6">
    <source>
        <dbReference type="ARBA" id="ARBA00023277"/>
    </source>
</evidence>
<evidence type="ECO:0000259" key="8">
    <source>
        <dbReference type="Pfam" id="PF01467"/>
    </source>
</evidence>
<dbReference type="InterPro" id="IPR014729">
    <property type="entry name" value="Rossmann-like_a/b/a_fold"/>
</dbReference>
<sequence length="167" mass="18334">MVVDLATARRIRDQAKKQGMRVVFTNGCFDILHRGHVEYLNEAKALGDILILGLNSDVSVRKIKGKGRPVQNDEDRATILSNLSSVDYVVMFHEKTPRRLIETLLPDVLVKGGDYSVEDVVGREAVWESGGEVVIVKEREGCSTSNLIEKIASLGSTSSAVTHDDPT</sequence>
<dbReference type="Gene3D" id="3.40.50.620">
    <property type="entry name" value="HUPs"/>
    <property type="match status" value="1"/>
</dbReference>
<dbReference type="GO" id="GO:0016773">
    <property type="term" value="F:phosphotransferase activity, alcohol group as acceptor"/>
    <property type="evidence" value="ECO:0007669"/>
    <property type="project" value="InterPro"/>
</dbReference>
<organism evidence="9 10">
    <name type="scientific">candidate division TA06 bacterium DG_26</name>
    <dbReference type="NCBI Taxonomy" id="1703771"/>
    <lineage>
        <taxon>Bacteria</taxon>
        <taxon>Bacteria division TA06</taxon>
    </lineage>
</organism>